<dbReference type="Gene3D" id="1.10.357.10">
    <property type="entry name" value="Tetracycline Repressor, domain 2"/>
    <property type="match status" value="1"/>
</dbReference>
<dbReference type="InterPro" id="IPR001647">
    <property type="entry name" value="HTH_TetR"/>
</dbReference>
<dbReference type="PROSITE" id="PS50977">
    <property type="entry name" value="HTH_TETR_2"/>
    <property type="match status" value="1"/>
</dbReference>
<dbReference type="AlphaFoldDB" id="A0A1B2IXA2"/>
<keyword evidence="1 2" id="KW-0238">DNA-binding</keyword>
<evidence type="ECO:0000259" key="3">
    <source>
        <dbReference type="PROSITE" id="PS50977"/>
    </source>
</evidence>
<protein>
    <recommendedName>
        <fullName evidence="3">HTH tetR-type domain-containing protein</fullName>
    </recommendedName>
</protein>
<name>A0A1B2IXA2_9LACO</name>
<dbReference type="GO" id="GO:0003677">
    <property type="term" value="F:DNA binding"/>
    <property type="evidence" value="ECO:0007669"/>
    <property type="project" value="UniProtKB-UniRule"/>
</dbReference>
<evidence type="ECO:0000313" key="5">
    <source>
        <dbReference type="Proteomes" id="UP000093267"/>
    </source>
</evidence>
<dbReference type="Proteomes" id="UP000093267">
    <property type="component" value="Chromosome"/>
</dbReference>
<evidence type="ECO:0000256" key="1">
    <source>
        <dbReference type="ARBA" id="ARBA00023125"/>
    </source>
</evidence>
<dbReference type="SUPFAM" id="SSF46689">
    <property type="entry name" value="Homeodomain-like"/>
    <property type="match status" value="1"/>
</dbReference>
<dbReference type="EMBL" id="CP014924">
    <property type="protein sequence ID" value="ANZ66685.1"/>
    <property type="molecule type" value="Genomic_DNA"/>
</dbReference>
<dbReference type="RefSeq" id="WP_054707633.1">
    <property type="nucleotide sequence ID" value="NZ_CP014912.1"/>
</dbReference>
<feature type="DNA-binding region" description="H-T-H motif" evidence="2">
    <location>
        <begin position="28"/>
        <end position="47"/>
    </location>
</feature>
<keyword evidence="5" id="KW-1185">Reference proteome</keyword>
<dbReference type="KEGG" id="lpd:AYR62_14745"/>
<gene>
    <name evidence="4" type="ORF">AYR63_05735</name>
</gene>
<dbReference type="STRING" id="240427.AYR62_14745"/>
<organism evidence="4 5">
    <name type="scientific">Secundilactobacillus paracollinoides</name>
    <dbReference type="NCBI Taxonomy" id="240427"/>
    <lineage>
        <taxon>Bacteria</taxon>
        <taxon>Bacillati</taxon>
        <taxon>Bacillota</taxon>
        <taxon>Bacilli</taxon>
        <taxon>Lactobacillales</taxon>
        <taxon>Lactobacillaceae</taxon>
        <taxon>Secundilactobacillus</taxon>
    </lineage>
</organism>
<reference evidence="4 5" key="1">
    <citation type="submission" date="2016-03" db="EMBL/GenBank/DDBJ databases">
        <title>Pediococcus and Lactobacillus from brewery environment - whole genome sequencing and assembly.</title>
        <authorList>
            <person name="Behr J."/>
            <person name="Geissler A.J."/>
            <person name="Vogel R.F."/>
        </authorList>
    </citation>
    <scope>NUCLEOTIDE SEQUENCE [LARGE SCALE GENOMIC DNA]</scope>
    <source>
        <strain evidence="4 5">TMW 1.1995</strain>
    </source>
</reference>
<feature type="domain" description="HTH tetR-type" evidence="3">
    <location>
        <begin position="5"/>
        <end position="65"/>
    </location>
</feature>
<proteinExistence type="predicted"/>
<evidence type="ECO:0000313" key="4">
    <source>
        <dbReference type="EMBL" id="ANZ66685.1"/>
    </source>
</evidence>
<dbReference type="Pfam" id="PF00440">
    <property type="entry name" value="TetR_N"/>
    <property type="match status" value="1"/>
</dbReference>
<dbReference type="InterPro" id="IPR009057">
    <property type="entry name" value="Homeodomain-like_sf"/>
</dbReference>
<evidence type="ECO:0000256" key="2">
    <source>
        <dbReference type="PROSITE-ProRule" id="PRU00335"/>
    </source>
</evidence>
<accession>A0A1B2IXA2</accession>
<sequence>MKKGQLTREIILDQAVTLAGEKGLNNLTYNGLARAVGIQPQSMYRYVTNIADVKGGVVATYVSHLVTYLYHELLPYSGKDALIQLALKFVSFTQSGLSFNDMVWGISAFGDDPQVAEQMTALHDLSEKLITGITTDQDQVKANTALFLEFIIGHLGLMTASSRPVDQGLFEPNVERVLDLM</sequence>